<dbReference type="PROSITE" id="PS50011">
    <property type="entry name" value="PROTEIN_KINASE_DOM"/>
    <property type="match status" value="1"/>
</dbReference>
<dbReference type="Gene3D" id="3.30.200.20">
    <property type="entry name" value="Phosphorylase Kinase, domain 1"/>
    <property type="match status" value="1"/>
</dbReference>
<feature type="domain" description="Protein kinase" evidence="4">
    <location>
        <begin position="127"/>
        <end position="321"/>
    </location>
</feature>
<evidence type="ECO:0000256" key="2">
    <source>
        <dbReference type="ARBA" id="ARBA00022840"/>
    </source>
</evidence>
<keyword evidence="2" id="KW-0067">ATP-binding</keyword>
<feature type="compositionally biased region" description="Gly residues" evidence="3">
    <location>
        <begin position="76"/>
        <end position="89"/>
    </location>
</feature>
<accession>A0A340XCD4</accession>
<dbReference type="KEGG" id="lve:103084699"/>
<dbReference type="InParanoid" id="A0A340XCD4"/>
<evidence type="ECO:0000313" key="6">
    <source>
        <dbReference type="RefSeq" id="XP_007459091.1"/>
    </source>
</evidence>
<dbReference type="OrthoDB" id="248923at2759"/>
<evidence type="ECO:0000259" key="4">
    <source>
        <dbReference type="PROSITE" id="PS50011"/>
    </source>
</evidence>
<dbReference type="GO" id="GO:0005524">
    <property type="term" value="F:ATP binding"/>
    <property type="evidence" value="ECO:0007669"/>
    <property type="project" value="UniProtKB-KW"/>
</dbReference>
<dbReference type="STRING" id="118797.A0A340XCD4"/>
<dbReference type="InterPro" id="IPR000719">
    <property type="entry name" value="Prot_kinase_dom"/>
</dbReference>
<organism evidence="5 6">
    <name type="scientific">Lipotes vexillifer</name>
    <name type="common">Yangtze river dolphin</name>
    <dbReference type="NCBI Taxonomy" id="118797"/>
    <lineage>
        <taxon>Eukaryota</taxon>
        <taxon>Metazoa</taxon>
        <taxon>Chordata</taxon>
        <taxon>Craniata</taxon>
        <taxon>Vertebrata</taxon>
        <taxon>Euteleostomi</taxon>
        <taxon>Mammalia</taxon>
        <taxon>Eutheria</taxon>
        <taxon>Laurasiatheria</taxon>
        <taxon>Artiodactyla</taxon>
        <taxon>Whippomorpha</taxon>
        <taxon>Cetacea</taxon>
        <taxon>Odontoceti</taxon>
        <taxon>Lipotidae</taxon>
        <taxon>Lipotes</taxon>
    </lineage>
</organism>
<dbReference type="Pfam" id="PF00069">
    <property type="entry name" value="Pkinase"/>
    <property type="match status" value="1"/>
</dbReference>
<dbReference type="SUPFAM" id="SSF56112">
    <property type="entry name" value="Protein kinase-like (PK-like)"/>
    <property type="match status" value="1"/>
</dbReference>
<evidence type="ECO:0000313" key="5">
    <source>
        <dbReference type="Proteomes" id="UP000265300"/>
    </source>
</evidence>
<reference evidence="6" key="1">
    <citation type="submission" date="2025-08" db="UniProtKB">
        <authorList>
            <consortium name="RefSeq"/>
        </authorList>
    </citation>
    <scope>IDENTIFICATION</scope>
</reference>
<dbReference type="PANTHER" id="PTHR24363">
    <property type="entry name" value="SERINE/THREONINE PROTEIN KINASE"/>
    <property type="match status" value="1"/>
</dbReference>
<dbReference type="PANTHER" id="PTHR24363:SF5">
    <property type="entry name" value="SERINE_THREONINE KINASE-LIKE DOMAIN-CONTAINING PROTEIN STKLD1"/>
    <property type="match status" value="1"/>
</dbReference>
<dbReference type="AlphaFoldDB" id="A0A340XCD4"/>
<dbReference type="RefSeq" id="XP_007459091.1">
    <property type="nucleotide sequence ID" value="XM_007459029.1"/>
</dbReference>
<protein>
    <submittedName>
        <fullName evidence="6">Probable inactive protein kinase-like protein SgK071-like</fullName>
    </submittedName>
</protein>
<keyword evidence="5" id="KW-1185">Reference proteome</keyword>
<evidence type="ECO:0000256" key="3">
    <source>
        <dbReference type="SAM" id="MobiDB-lite"/>
    </source>
</evidence>
<proteinExistence type="predicted"/>
<keyword evidence="1" id="KW-0547">Nucleotide-binding</keyword>
<dbReference type="InterPro" id="IPR011009">
    <property type="entry name" value="Kinase-like_dom_sf"/>
</dbReference>
<evidence type="ECO:0000256" key="1">
    <source>
        <dbReference type="ARBA" id="ARBA00022741"/>
    </source>
</evidence>
<sequence>MVKLRDPGAAGVVYTEDLAQCGCIEGPQASSLTNPRSGSAPQPAPEERPDGPGRAGEDGPTELGAEAGAREHTQSPGGGAAQGQAGPGGREVPAAGLAPRPRLQRLPPPSGGTGRPGVSPQDTMEKYQILDWLNPGALGVNLLVEETKSKVKHVIKQVECIDEHQANEALEELVPLLKLQHAHVSIYQELFIVWNSEISSLFLCLVMEFHEGSFQSVIEKRAAKRVIDSQGRQTLWGTRPGGCLDPVMPQAPQQRAEEQWMQNMLGQVLNALEYLHQLDIIHRNLKPSNIALVSSDHCKLQDLSSNALMTDVAKWNVRAEE</sequence>
<dbReference type="Proteomes" id="UP000265300">
    <property type="component" value="Unplaced"/>
</dbReference>
<feature type="region of interest" description="Disordered" evidence="3">
    <location>
        <begin position="25"/>
        <end position="121"/>
    </location>
</feature>
<name>A0A340XCD4_LIPVE</name>
<feature type="non-terminal residue" evidence="6">
    <location>
        <position position="321"/>
    </location>
</feature>
<feature type="compositionally biased region" description="Low complexity" evidence="3">
    <location>
        <begin position="93"/>
        <end position="105"/>
    </location>
</feature>
<dbReference type="Gene3D" id="1.10.510.10">
    <property type="entry name" value="Transferase(Phosphotransferase) domain 1"/>
    <property type="match status" value="1"/>
</dbReference>
<gene>
    <name evidence="6" type="primary">LOC103084699</name>
</gene>
<dbReference type="GeneID" id="103084699"/>
<feature type="compositionally biased region" description="Polar residues" evidence="3">
    <location>
        <begin position="28"/>
        <end position="40"/>
    </location>
</feature>
<feature type="compositionally biased region" description="Basic and acidic residues" evidence="3">
    <location>
        <begin position="45"/>
        <end position="57"/>
    </location>
</feature>
<dbReference type="GO" id="GO:0004674">
    <property type="term" value="F:protein serine/threonine kinase activity"/>
    <property type="evidence" value="ECO:0007669"/>
    <property type="project" value="TreeGrafter"/>
</dbReference>
<dbReference type="FunFam" id="3.30.200.20:FF:000913">
    <property type="entry name" value="Serine/threonine kinase like domain containing 1"/>
    <property type="match status" value="1"/>
</dbReference>
<dbReference type="CDD" id="cd00180">
    <property type="entry name" value="PKc"/>
    <property type="match status" value="1"/>
</dbReference>